<keyword evidence="3" id="KW-0479">Metal-binding</keyword>
<evidence type="ECO:0000256" key="4">
    <source>
        <dbReference type="ARBA" id="ARBA00022759"/>
    </source>
</evidence>
<dbReference type="PANTHER" id="PTHR10954">
    <property type="entry name" value="RIBONUCLEASE H2 SUBUNIT A"/>
    <property type="match status" value="1"/>
</dbReference>
<proteinExistence type="inferred from homology"/>
<dbReference type="EC" id="3.1.26.4" evidence="7"/>
<feature type="domain" description="RNase H type-2" evidence="8">
    <location>
        <begin position="79"/>
        <end position="160"/>
    </location>
</feature>
<dbReference type="InterPro" id="IPR001352">
    <property type="entry name" value="RNase_HII/HIII"/>
</dbReference>
<dbReference type="Gene3D" id="3.30.420.10">
    <property type="entry name" value="Ribonuclease H-like superfamily/Ribonuclease H"/>
    <property type="match status" value="1"/>
</dbReference>
<keyword evidence="5 7" id="KW-0378">Hydrolase</keyword>
<protein>
    <recommendedName>
        <fullName evidence="7">Ribonuclease</fullName>
        <ecNumber evidence="7">3.1.26.4</ecNumber>
    </recommendedName>
</protein>
<comment type="caution">
    <text evidence="9">The sequence shown here is derived from an EMBL/GenBank/DDBJ whole genome shotgun (WGS) entry which is preliminary data.</text>
</comment>
<dbReference type="EMBL" id="LUCH01011408">
    <property type="protein sequence ID" value="KAF5395591.1"/>
    <property type="molecule type" value="Genomic_DNA"/>
</dbReference>
<evidence type="ECO:0000313" key="10">
    <source>
        <dbReference type="Proteomes" id="UP000748531"/>
    </source>
</evidence>
<evidence type="ECO:0000256" key="2">
    <source>
        <dbReference type="ARBA" id="ARBA00022722"/>
    </source>
</evidence>
<dbReference type="Pfam" id="PF01351">
    <property type="entry name" value="RNase_HII"/>
    <property type="match status" value="1"/>
</dbReference>
<reference evidence="9" key="1">
    <citation type="submission" date="2019-05" db="EMBL/GenBank/DDBJ databases">
        <title>Annotation for the trematode Paragonimus heterotremus.</title>
        <authorList>
            <person name="Choi Y.-J."/>
        </authorList>
    </citation>
    <scope>NUCLEOTIDE SEQUENCE</scope>
    <source>
        <strain evidence="9">LC</strain>
    </source>
</reference>
<dbReference type="GO" id="GO:0032299">
    <property type="term" value="C:ribonuclease H2 complex"/>
    <property type="evidence" value="ECO:0007669"/>
    <property type="project" value="TreeGrafter"/>
</dbReference>
<organism evidence="9 10">
    <name type="scientific">Paragonimus heterotremus</name>
    <dbReference type="NCBI Taxonomy" id="100268"/>
    <lineage>
        <taxon>Eukaryota</taxon>
        <taxon>Metazoa</taxon>
        <taxon>Spiralia</taxon>
        <taxon>Lophotrochozoa</taxon>
        <taxon>Platyhelminthes</taxon>
        <taxon>Trematoda</taxon>
        <taxon>Digenea</taxon>
        <taxon>Plagiorchiida</taxon>
        <taxon>Troglotremata</taxon>
        <taxon>Troglotrematidae</taxon>
        <taxon>Paragonimus</taxon>
    </lineage>
</organism>
<evidence type="ECO:0000313" key="9">
    <source>
        <dbReference type="EMBL" id="KAF5395591.1"/>
    </source>
</evidence>
<gene>
    <name evidence="9" type="ORF">PHET_11936</name>
</gene>
<dbReference type="PROSITE" id="PS51975">
    <property type="entry name" value="RNASE_H_2"/>
    <property type="match status" value="1"/>
</dbReference>
<dbReference type="GO" id="GO:0003723">
    <property type="term" value="F:RNA binding"/>
    <property type="evidence" value="ECO:0007669"/>
    <property type="project" value="UniProtKB-UniRule"/>
</dbReference>
<dbReference type="GO" id="GO:0004523">
    <property type="term" value="F:RNA-DNA hybrid ribonuclease activity"/>
    <property type="evidence" value="ECO:0007669"/>
    <property type="project" value="UniProtKB-EC"/>
</dbReference>
<evidence type="ECO:0000256" key="3">
    <source>
        <dbReference type="ARBA" id="ARBA00022723"/>
    </source>
</evidence>
<dbReference type="SUPFAM" id="SSF53098">
    <property type="entry name" value="Ribonuclease H-like"/>
    <property type="match status" value="1"/>
</dbReference>
<evidence type="ECO:0000256" key="6">
    <source>
        <dbReference type="PROSITE-ProRule" id="PRU01319"/>
    </source>
</evidence>
<keyword evidence="10" id="KW-1185">Reference proteome</keyword>
<dbReference type="InterPro" id="IPR012337">
    <property type="entry name" value="RNaseH-like_sf"/>
</dbReference>
<dbReference type="InterPro" id="IPR024567">
    <property type="entry name" value="RNase_HII/HIII_dom"/>
</dbReference>
<comment type="similarity">
    <text evidence="7">Belongs to the RNase HII family.</text>
</comment>
<dbReference type="AlphaFoldDB" id="A0A8J4SPT1"/>
<dbReference type="GO" id="GO:0046872">
    <property type="term" value="F:metal ion binding"/>
    <property type="evidence" value="ECO:0007669"/>
    <property type="project" value="UniProtKB-KW"/>
</dbReference>
<dbReference type="GO" id="GO:0006298">
    <property type="term" value="P:mismatch repair"/>
    <property type="evidence" value="ECO:0007669"/>
    <property type="project" value="TreeGrafter"/>
</dbReference>
<keyword evidence="2 7" id="KW-0540">Nuclease</keyword>
<dbReference type="PANTHER" id="PTHR10954:SF7">
    <property type="entry name" value="RIBONUCLEASE H2 SUBUNIT A"/>
    <property type="match status" value="1"/>
</dbReference>
<comment type="caution">
    <text evidence="6">Lacks conserved residue(s) required for the propagation of feature annotation.</text>
</comment>
<evidence type="ECO:0000256" key="5">
    <source>
        <dbReference type="ARBA" id="ARBA00022801"/>
    </source>
</evidence>
<accession>A0A8J4SPT1</accession>
<dbReference type="OrthoDB" id="7462577at2759"/>
<dbReference type="InterPro" id="IPR036397">
    <property type="entry name" value="RNaseH_sf"/>
</dbReference>
<evidence type="ECO:0000256" key="7">
    <source>
        <dbReference type="RuleBase" id="RU003515"/>
    </source>
</evidence>
<evidence type="ECO:0000259" key="8">
    <source>
        <dbReference type="PROSITE" id="PS51975"/>
    </source>
</evidence>
<keyword evidence="4 7" id="KW-0255">Endonuclease</keyword>
<name>A0A8J4SPT1_9TREM</name>
<dbReference type="Proteomes" id="UP000748531">
    <property type="component" value="Unassembled WGS sequence"/>
</dbReference>
<comment type="catalytic activity">
    <reaction evidence="1 7">
        <text>Endonucleolytic cleavage to 5'-phosphomonoester.</text>
        <dbReference type="EC" id="3.1.26.4"/>
    </reaction>
</comment>
<comment type="function">
    <text evidence="7">Endonuclease that specifically degrades the RNA of RNA-DNA hybrids.</text>
</comment>
<evidence type="ECO:0000256" key="1">
    <source>
        <dbReference type="ARBA" id="ARBA00000077"/>
    </source>
</evidence>
<dbReference type="GO" id="GO:0043137">
    <property type="term" value="P:DNA replication, removal of RNA primer"/>
    <property type="evidence" value="ECO:0007669"/>
    <property type="project" value="TreeGrafter"/>
</dbReference>
<sequence length="160" mass="17535">MGSTNKHVTPVKTVCSGVSGQGANSPRVDDDFLNETGTKKSNEVCSVYDSYLVQATADCTLNKTFDFLHMIDPSNRLKQCMLGIDEAGRGPVLGPMVYACAIAPVERLNDLKEIGLADSKVLNERQREGLLAEMFQKTDWIVGAVHVISPVFITEKMLDR</sequence>